<evidence type="ECO:0000313" key="2">
    <source>
        <dbReference type="Proteomes" id="UP001230649"/>
    </source>
</evidence>
<gene>
    <name evidence="1" type="ORF">QFC20_006754</name>
</gene>
<organism evidence="1 2">
    <name type="scientific">Naganishia adeliensis</name>
    <dbReference type="NCBI Taxonomy" id="92952"/>
    <lineage>
        <taxon>Eukaryota</taxon>
        <taxon>Fungi</taxon>
        <taxon>Dikarya</taxon>
        <taxon>Basidiomycota</taxon>
        <taxon>Agaricomycotina</taxon>
        <taxon>Tremellomycetes</taxon>
        <taxon>Filobasidiales</taxon>
        <taxon>Filobasidiaceae</taxon>
        <taxon>Naganishia</taxon>
    </lineage>
</organism>
<protein>
    <submittedName>
        <fullName evidence="1">Uncharacterized protein</fullName>
    </submittedName>
</protein>
<proteinExistence type="predicted"/>
<name>A0ACC2V8T4_9TREE</name>
<accession>A0ACC2V8T4</accession>
<keyword evidence="2" id="KW-1185">Reference proteome</keyword>
<reference evidence="1" key="1">
    <citation type="submission" date="2023-04" db="EMBL/GenBank/DDBJ databases">
        <title>Draft Genome sequencing of Naganishia species isolated from polar environments using Oxford Nanopore Technology.</title>
        <authorList>
            <person name="Leo P."/>
            <person name="Venkateswaran K."/>
        </authorList>
    </citation>
    <scope>NUCLEOTIDE SEQUENCE</scope>
    <source>
        <strain evidence="1">MNA-CCFEE 5262</strain>
    </source>
</reference>
<evidence type="ECO:0000313" key="1">
    <source>
        <dbReference type="EMBL" id="KAJ9095066.1"/>
    </source>
</evidence>
<dbReference type="Proteomes" id="UP001230649">
    <property type="component" value="Unassembled WGS sequence"/>
</dbReference>
<comment type="caution">
    <text evidence="1">The sequence shown here is derived from an EMBL/GenBank/DDBJ whole genome shotgun (WGS) entry which is preliminary data.</text>
</comment>
<dbReference type="EMBL" id="JASBWS010000130">
    <property type="protein sequence ID" value="KAJ9095066.1"/>
    <property type="molecule type" value="Genomic_DNA"/>
</dbReference>
<feature type="non-terminal residue" evidence="1">
    <location>
        <position position="457"/>
    </location>
</feature>
<sequence length="457" mass="44631">MTLPGRVDGDVRAPREILFEKSMDENKARSVEGWSTRIQREESIRLDLATDRPNWPLSSFGNKYDPCIISGIDVSPEELRCKYVEAVKAGNVDAYMAEEQRLISNANAMYQSALANPAQAAQQINQLHTKTLAQRAGGQTTTPASGSAFGSSGAFGATPTTTTPFGTIPASTGSAFGAATPAPAGSGFGQSGFGKTTGGGAFGASSFGASSAFGQPAATATPFGQPASTAVPAPGTGFGQSAFGQPAKPASAFGSGSAFGASPSGAPNSAFGSTSAFGQPAVPATTVPSTSGAFGQSAFGAKPATTTGGAFGQSAFGSANAFGAPPAPVATTSTATPGGAFGAFSAPPPASGSAFGSTSAFGSGGFAQPATGGSAFGSTSAFGQSSAFGAPATTGTSTGGSAFGSSSAFGQTPAPTSNAFGQPTGFSTAQPNLPKGNIAGHHAEQISCAKFGRALMT</sequence>